<gene>
    <name evidence="1" type="ORF">BpHYR1_039527</name>
</gene>
<reference evidence="1 2" key="1">
    <citation type="journal article" date="2018" name="Sci. Rep.">
        <title>Genomic signatures of local adaptation to the degree of environmental predictability in rotifers.</title>
        <authorList>
            <person name="Franch-Gras L."/>
            <person name="Hahn C."/>
            <person name="Garcia-Roger E.M."/>
            <person name="Carmona M.J."/>
            <person name="Serra M."/>
            <person name="Gomez A."/>
        </authorList>
    </citation>
    <scope>NUCLEOTIDE SEQUENCE [LARGE SCALE GENOMIC DNA]</scope>
    <source>
        <strain evidence="1">HYR1</strain>
    </source>
</reference>
<sequence length="155" mass="17301">MSSLSNAERVSIHSCSTKPIKPTLELSISRTCLTLAFANGFLPWEIGFMNQNREPFDSEIKIMITNASAVNAELVQAKGEKASPLNKTIDWENLLFFKWLITVRNRAAPAFVNDAVNLKLDIQSLICSLIISTFNDILDKKDLDIANNMISLKDV</sequence>
<protein>
    <submittedName>
        <fullName evidence="1">Uncharacterized protein</fullName>
    </submittedName>
</protein>
<name>A0A3M7QJG3_BRAPC</name>
<comment type="caution">
    <text evidence="1">The sequence shown here is derived from an EMBL/GenBank/DDBJ whole genome shotgun (WGS) entry which is preliminary data.</text>
</comment>
<dbReference type="EMBL" id="REGN01005968">
    <property type="protein sequence ID" value="RNA11403.1"/>
    <property type="molecule type" value="Genomic_DNA"/>
</dbReference>
<accession>A0A3M7QJG3</accession>
<proteinExistence type="predicted"/>
<evidence type="ECO:0000313" key="1">
    <source>
        <dbReference type="EMBL" id="RNA11403.1"/>
    </source>
</evidence>
<evidence type="ECO:0000313" key="2">
    <source>
        <dbReference type="Proteomes" id="UP000276133"/>
    </source>
</evidence>
<dbReference type="Proteomes" id="UP000276133">
    <property type="component" value="Unassembled WGS sequence"/>
</dbReference>
<dbReference type="AlphaFoldDB" id="A0A3M7QJG3"/>
<organism evidence="1 2">
    <name type="scientific">Brachionus plicatilis</name>
    <name type="common">Marine rotifer</name>
    <name type="synonym">Brachionus muelleri</name>
    <dbReference type="NCBI Taxonomy" id="10195"/>
    <lineage>
        <taxon>Eukaryota</taxon>
        <taxon>Metazoa</taxon>
        <taxon>Spiralia</taxon>
        <taxon>Gnathifera</taxon>
        <taxon>Rotifera</taxon>
        <taxon>Eurotatoria</taxon>
        <taxon>Monogononta</taxon>
        <taxon>Pseudotrocha</taxon>
        <taxon>Ploima</taxon>
        <taxon>Brachionidae</taxon>
        <taxon>Brachionus</taxon>
    </lineage>
</organism>
<keyword evidence="2" id="KW-1185">Reference proteome</keyword>